<evidence type="ECO:0000313" key="2">
    <source>
        <dbReference type="EMBL" id="MFC4824917.1"/>
    </source>
</evidence>
<sequence length="249" mass="25072">MTRPTRSYAAVAVVLLLITATFAPVVTVSALPSVGSGPPVTHGVAASTAGNDATTTPTETTSTTTTATTTATGGDGTTTDVAETTTSTATSGGDGLPGMEDSRRSNESKSNGKVSSRVADIVANAGSGSTDSELVAQSRDGTTFVTVVLEAAPGRGDDAVAAARRSGGRVEQRYENLVRARLPAPAVKAVANASAIQFVRTPRRPKVTDVTSDGGLGDMNVGGVHQKGSPGRTPLSRSSTSGSTRRTPR</sequence>
<feature type="region of interest" description="Disordered" evidence="1">
    <location>
        <begin position="205"/>
        <end position="249"/>
    </location>
</feature>
<dbReference type="AlphaFoldDB" id="A0ABD5Q2D5"/>
<feature type="compositionally biased region" description="Low complexity" evidence="1">
    <location>
        <begin position="47"/>
        <end position="91"/>
    </location>
</feature>
<dbReference type="GeneID" id="73044382"/>
<dbReference type="Proteomes" id="UP001595945">
    <property type="component" value="Unassembled WGS sequence"/>
</dbReference>
<evidence type="ECO:0000313" key="3">
    <source>
        <dbReference type="Proteomes" id="UP001595945"/>
    </source>
</evidence>
<gene>
    <name evidence="2" type="ORF">ACFO9K_11670</name>
</gene>
<feature type="region of interest" description="Disordered" evidence="1">
    <location>
        <begin position="32"/>
        <end position="117"/>
    </location>
</feature>
<dbReference type="RefSeq" id="WP_254269371.1">
    <property type="nucleotide sequence ID" value="NZ_CP100400.1"/>
</dbReference>
<feature type="compositionally biased region" description="Low complexity" evidence="1">
    <location>
        <begin position="228"/>
        <end position="249"/>
    </location>
</feature>
<keyword evidence="3" id="KW-1185">Reference proteome</keyword>
<dbReference type="EMBL" id="JBHSHT010000001">
    <property type="protein sequence ID" value="MFC4824917.1"/>
    <property type="molecule type" value="Genomic_DNA"/>
</dbReference>
<evidence type="ECO:0000256" key="1">
    <source>
        <dbReference type="SAM" id="MobiDB-lite"/>
    </source>
</evidence>
<name>A0ABD5Q2D5_9EURY</name>
<comment type="caution">
    <text evidence="2">The sequence shown here is derived from an EMBL/GenBank/DDBJ whole genome shotgun (WGS) entry which is preliminary data.</text>
</comment>
<accession>A0ABD5Q2D5</accession>
<reference evidence="2 3" key="1">
    <citation type="journal article" date="2019" name="Int. J. Syst. Evol. Microbiol.">
        <title>The Global Catalogue of Microorganisms (GCM) 10K type strain sequencing project: providing services to taxonomists for standard genome sequencing and annotation.</title>
        <authorList>
            <consortium name="The Broad Institute Genomics Platform"/>
            <consortium name="The Broad Institute Genome Sequencing Center for Infectious Disease"/>
            <person name="Wu L."/>
            <person name="Ma J."/>
        </authorList>
    </citation>
    <scope>NUCLEOTIDE SEQUENCE [LARGE SCALE GENOMIC DNA]</scope>
    <source>
        <strain evidence="2 3">XZYJ18</strain>
    </source>
</reference>
<organism evidence="2 3">
    <name type="scientific">Halorussus aquaticus</name>
    <dbReference type="NCBI Taxonomy" id="2953748"/>
    <lineage>
        <taxon>Archaea</taxon>
        <taxon>Methanobacteriati</taxon>
        <taxon>Methanobacteriota</taxon>
        <taxon>Stenosarchaea group</taxon>
        <taxon>Halobacteria</taxon>
        <taxon>Halobacteriales</taxon>
        <taxon>Haladaptataceae</taxon>
        <taxon>Halorussus</taxon>
    </lineage>
</organism>
<protein>
    <submittedName>
        <fullName evidence="2">Uncharacterized protein</fullName>
    </submittedName>
</protein>
<proteinExistence type="predicted"/>